<feature type="chain" id="PRO_5006617893" evidence="1">
    <location>
        <begin position="18"/>
        <end position="85"/>
    </location>
</feature>
<name>A0A0S3S7L5_PHAAN</name>
<keyword evidence="3" id="KW-1185">Reference proteome</keyword>
<proteinExistence type="predicted"/>
<accession>A0A0S3S7L5</accession>
<protein>
    <submittedName>
        <fullName evidence="2">Uncharacterized protein</fullName>
    </submittedName>
</protein>
<dbReference type="EMBL" id="AP015038">
    <property type="protein sequence ID" value="BAT88844.1"/>
    <property type="molecule type" value="Genomic_DNA"/>
</dbReference>
<evidence type="ECO:0000256" key="1">
    <source>
        <dbReference type="SAM" id="SignalP"/>
    </source>
</evidence>
<reference evidence="2 3" key="1">
    <citation type="journal article" date="2015" name="Sci. Rep.">
        <title>The power of single molecule real-time sequencing technology in the de novo assembly of a eukaryotic genome.</title>
        <authorList>
            <person name="Sakai H."/>
            <person name="Naito K."/>
            <person name="Ogiso-Tanaka E."/>
            <person name="Takahashi Y."/>
            <person name="Iseki K."/>
            <person name="Muto C."/>
            <person name="Satou K."/>
            <person name="Teruya K."/>
            <person name="Shiroma A."/>
            <person name="Shimoji M."/>
            <person name="Hirano T."/>
            <person name="Itoh T."/>
            <person name="Kaga A."/>
            <person name="Tomooka N."/>
        </authorList>
    </citation>
    <scope>NUCLEOTIDE SEQUENCE [LARGE SCALE GENOMIC DNA]</scope>
    <source>
        <strain evidence="3">cv. Shumari</strain>
    </source>
</reference>
<feature type="signal peptide" evidence="1">
    <location>
        <begin position="1"/>
        <end position="17"/>
    </location>
</feature>
<keyword evidence="1" id="KW-0732">Signal</keyword>
<evidence type="ECO:0000313" key="3">
    <source>
        <dbReference type="Proteomes" id="UP000291084"/>
    </source>
</evidence>
<dbReference type="AlphaFoldDB" id="A0A0S3S7L5"/>
<gene>
    <name evidence="2" type="primary">Vigan.05G247200</name>
    <name evidence="2" type="ORF">VIGAN_05247200</name>
</gene>
<organism evidence="2 3">
    <name type="scientific">Vigna angularis var. angularis</name>
    <dbReference type="NCBI Taxonomy" id="157739"/>
    <lineage>
        <taxon>Eukaryota</taxon>
        <taxon>Viridiplantae</taxon>
        <taxon>Streptophyta</taxon>
        <taxon>Embryophyta</taxon>
        <taxon>Tracheophyta</taxon>
        <taxon>Spermatophyta</taxon>
        <taxon>Magnoliopsida</taxon>
        <taxon>eudicotyledons</taxon>
        <taxon>Gunneridae</taxon>
        <taxon>Pentapetalae</taxon>
        <taxon>rosids</taxon>
        <taxon>fabids</taxon>
        <taxon>Fabales</taxon>
        <taxon>Fabaceae</taxon>
        <taxon>Papilionoideae</taxon>
        <taxon>50 kb inversion clade</taxon>
        <taxon>NPAAA clade</taxon>
        <taxon>indigoferoid/millettioid clade</taxon>
        <taxon>Phaseoleae</taxon>
        <taxon>Vigna</taxon>
    </lineage>
</organism>
<sequence length="85" mass="9427">MPILLYCLLSFIAKTQKQTPVSPPCLKQGFVLCLHSLETFFTPKFVKEIGGLHFQLQSLAFLTFRESSFVLSFSILAVISASSPS</sequence>
<evidence type="ECO:0000313" key="2">
    <source>
        <dbReference type="EMBL" id="BAT88844.1"/>
    </source>
</evidence>
<dbReference type="Proteomes" id="UP000291084">
    <property type="component" value="Chromosome 5"/>
</dbReference>